<dbReference type="HOGENOM" id="CLU_1511432_0_0_1"/>
<sequence>MPKAATESKTKAATAKANSKPISDGTTENVVREPSIYNQYMKANLGPYKERNPGVPHKEAFTAVAVMWRDAPENPNRGKEPKPKKTKAEGDNTVKVKAKPKSDEKTKKTKPKADDKTKSVSGEKAKTKPKDEDKPKSKPKSKSKSKSKPKSAEFIDDDAENVNMSSDPVDPVEPSSDV</sequence>
<feature type="region of interest" description="Disordered" evidence="1">
    <location>
        <begin position="1"/>
        <end position="33"/>
    </location>
</feature>
<dbReference type="GeneID" id="9585340"/>
<dbReference type="InterPro" id="IPR036910">
    <property type="entry name" value="HMG_box_dom_sf"/>
</dbReference>
<proteinExistence type="predicted"/>
<dbReference type="eggNOG" id="ENOG502RBZD">
    <property type="taxonomic scope" value="Eukaryota"/>
</dbReference>
<dbReference type="InParanoid" id="D8PZ78"/>
<dbReference type="OrthoDB" id="667577at2759"/>
<organism evidence="4">
    <name type="scientific">Schizophyllum commune (strain H4-8 / FGSC 9210)</name>
    <name type="common">Split gill fungus</name>
    <dbReference type="NCBI Taxonomy" id="578458"/>
    <lineage>
        <taxon>Eukaryota</taxon>
        <taxon>Fungi</taxon>
        <taxon>Dikarya</taxon>
        <taxon>Basidiomycota</taxon>
        <taxon>Agaricomycotina</taxon>
        <taxon>Agaricomycetes</taxon>
        <taxon>Agaricomycetidae</taxon>
        <taxon>Agaricales</taxon>
        <taxon>Schizophyllaceae</taxon>
        <taxon>Schizophyllum</taxon>
    </lineage>
</organism>
<dbReference type="Pfam" id="PF04690">
    <property type="entry name" value="YABBY"/>
    <property type="match status" value="1"/>
</dbReference>
<feature type="region of interest" description="Disordered" evidence="1">
    <location>
        <begin position="66"/>
        <end position="178"/>
    </location>
</feature>
<dbReference type="InterPro" id="IPR056775">
    <property type="entry name" value="YABBY_C"/>
</dbReference>
<accession>D8PZ78</accession>
<dbReference type="KEGG" id="scm:SCHCO_02614371"/>
<dbReference type="RefSeq" id="XP_003033720.1">
    <property type="nucleotide sequence ID" value="XM_003033674.1"/>
</dbReference>
<reference evidence="3 4" key="1">
    <citation type="journal article" date="2010" name="Nat. Biotechnol.">
        <title>Genome sequence of the model mushroom Schizophyllum commune.</title>
        <authorList>
            <person name="Ohm R.A."/>
            <person name="de Jong J.F."/>
            <person name="Lugones L.G."/>
            <person name="Aerts A."/>
            <person name="Kothe E."/>
            <person name="Stajich J.E."/>
            <person name="de Vries R.P."/>
            <person name="Record E."/>
            <person name="Levasseur A."/>
            <person name="Baker S.E."/>
            <person name="Bartholomew K.A."/>
            <person name="Coutinho P.M."/>
            <person name="Erdmann S."/>
            <person name="Fowler T.J."/>
            <person name="Gathman A.C."/>
            <person name="Lombard V."/>
            <person name="Henrissat B."/>
            <person name="Knabe N."/>
            <person name="Kuees U."/>
            <person name="Lilly W.W."/>
            <person name="Lindquist E."/>
            <person name="Lucas S."/>
            <person name="Magnuson J.K."/>
            <person name="Piumi F."/>
            <person name="Raudaskoski M."/>
            <person name="Salamov A."/>
            <person name="Schmutz J."/>
            <person name="Schwarze F.W.M.R."/>
            <person name="vanKuyk P.A."/>
            <person name="Horton J.S."/>
            <person name="Grigoriev I.V."/>
            <person name="Woesten H.A.B."/>
        </authorList>
    </citation>
    <scope>NUCLEOTIDE SEQUENCE [LARGE SCALE GENOMIC DNA]</scope>
    <source>
        <strain evidence="4">H4-8 / FGSC 9210</strain>
    </source>
</reference>
<evidence type="ECO:0000313" key="3">
    <source>
        <dbReference type="EMBL" id="EFI98817.1"/>
    </source>
</evidence>
<dbReference type="OMA" id="PSAYNLW"/>
<evidence type="ECO:0000256" key="1">
    <source>
        <dbReference type="SAM" id="MobiDB-lite"/>
    </source>
</evidence>
<dbReference type="AlphaFoldDB" id="D8PZ78"/>
<feature type="compositionally biased region" description="Low complexity" evidence="1">
    <location>
        <begin position="11"/>
        <end position="20"/>
    </location>
</feature>
<feature type="compositionally biased region" description="Basic and acidic residues" evidence="1">
    <location>
        <begin position="1"/>
        <end position="10"/>
    </location>
</feature>
<dbReference type="VEuPathDB" id="FungiDB:SCHCODRAFT_02614371"/>
<name>D8PZ78_SCHCM</name>
<gene>
    <name evidence="3" type="ORF">SCHCODRAFT_233257</name>
</gene>
<feature type="compositionally biased region" description="Basic and acidic residues" evidence="1">
    <location>
        <begin position="70"/>
        <end position="136"/>
    </location>
</feature>
<dbReference type="EMBL" id="GL377304">
    <property type="protein sequence ID" value="EFI98817.1"/>
    <property type="molecule type" value="Genomic_DNA"/>
</dbReference>
<feature type="compositionally biased region" description="Basic residues" evidence="1">
    <location>
        <begin position="137"/>
        <end position="149"/>
    </location>
</feature>
<feature type="compositionally biased region" description="Low complexity" evidence="1">
    <location>
        <begin position="165"/>
        <end position="178"/>
    </location>
</feature>
<protein>
    <recommendedName>
        <fullName evidence="2">YABBY protein C-terminal domain-containing protein</fullName>
    </recommendedName>
</protein>
<evidence type="ECO:0000313" key="4">
    <source>
        <dbReference type="Proteomes" id="UP000007431"/>
    </source>
</evidence>
<dbReference type="SUPFAM" id="SSF47095">
    <property type="entry name" value="HMG-box"/>
    <property type="match status" value="1"/>
</dbReference>
<keyword evidence="4" id="KW-1185">Reference proteome</keyword>
<feature type="domain" description="YABBY protein C-terminal" evidence="2">
    <location>
        <begin position="24"/>
        <end position="74"/>
    </location>
</feature>
<dbReference type="Proteomes" id="UP000007431">
    <property type="component" value="Unassembled WGS sequence"/>
</dbReference>
<evidence type="ECO:0000259" key="2">
    <source>
        <dbReference type="Pfam" id="PF04690"/>
    </source>
</evidence>